<dbReference type="EMBL" id="MAAX01000048">
    <property type="protein sequence ID" value="OUS19064.1"/>
    <property type="molecule type" value="Genomic_DNA"/>
</dbReference>
<evidence type="ECO:0000313" key="2">
    <source>
        <dbReference type="Proteomes" id="UP000196102"/>
    </source>
</evidence>
<gene>
    <name evidence="1" type="ORF">A9Q93_02880</name>
</gene>
<proteinExistence type="predicted"/>
<sequence>MKLLSNLSIENLIQENDYLGVIEKGDMIVKYLNLYPTAKIFILAVFIIPVSLQAQEIQFDLIQGENKIENFEVVSYKNDKAKVLKSKAGKIIIDKSVVLQSDSIFITHSFYKNVLDLKRIKEKTYFIEEAMELESIVLKSPEIFIKKDKGRKVDGLCSFCRESISIPTENLKNKTIKGIELYFPKGKYHSDVGGRRVESKNKNIELTISLNNQKDTLYLNQSVRFIKDTLQVKKNGWNYYDLRQYDLDVKNAEHIFISILALDDMVLGRRLIKRKDKERVVTYYVRKDNKNNSFYFIDSRLIYPDGERISLAYKIHYYD</sequence>
<dbReference type="RefSeq" id="WP_303685883.1">
    <property type="nucleotide sequence ID" value="NZ_CAJXYO010000006.1"/>
</dbReference>
<dbReference type="AlphaFoldDB" id="A0A1Z8B8Y8"/>
<name>A0A1Z8B8Y8_9FLAO</name>
<dbReference type="Proteomes" id="UP000196102">
    <property type="component" value="Unassembled WGS sequence"/>
</dbReference>
<comment type="caution">
    <text evidence="1">The sequence shown here is derived from an EMBL/GenBank/DDBJ whole genome shotgun (WGS) entry which is preliminary data.</text>
</comment>
<reference evidence="2" key="1">
    <citation type="journal article" date="2017" name="Proc. Natl. Acad. Sci. U.S.A.">
        <title>Simulation of Deepwater Horizon oil plume reveals substrate specialization within a complex community of hydrocarbon-degraders.</title>
        <authorList>
            <person name="Hu P."/>
            <person name="Dubinsky E.A."/>
            <person name="Probst A.J."/>
            <person name="Wang J."/>
            <person name="Sieber C.M.K."/>
            <person name="Tom L.M."/>
            <person name="Gardinali P."/>
            <person name="Banfield J.F."/>
            <person name="Atlas R.M."/>
            <person name="Andersen G.L."/>
        </authorList>
    </citation>
    <scope>NUCLEOTIDE SEQUENCE [LARGE SCALE GENOMIC DNA]</scope>
</reference>
<protein>
    <submittedName>
        <fullName evidence="1">Uncharacterized protein</fullName>
    </submittedName>
</protein>
<evidence type="ECO:0000313" key="1">
    <source>
        <dbReference type="EMBL" id="OUS19064.1"/>
    </source>
</evidence>
<organism evidence="1 2">
    <name type="scientific">Nonlabens dokdonensis</name>
    <dbReference type="NCBI Taxonomy" id="328515"/>
    <lineage>
        <taxon>Bacteria</taxon>
        <taxon>Pseudomonadati</taxon>
        <taxon>Bacteroidota</taxon>
        <taxon>Flavobacteriia</taxon>
        <taxon>Flavobacteriales</taxon>
        <taxon>Flavobacteriaceae</taxon>
        <taxon>Nonlabens</taxon>
    </lineage>
</organism>
<accession>A0A1Z8B8Y8</accession>